<reference evidence="2 3" key="1">
    <citation type="submission" date="2020-08" db="EMBL/GenBank/DDBJ databases">
        <title>Sequencing the genomes of 1000 actinobacteria strains.</title>
        <authorList>
            <person name="Klenk H.-P."/>
        </authorList>
    </citation>
    <scope>NUCLEOTIDE SEQUENCE [LARGE SCALE GENOMIC DNA]</scope>
    <source>
        <strain evidence="2 3">DSM 44936</strain>
    </source>
</reference>
<dbReference type="RefSeq" id="WP_343072434.1">
    <property type="nucleotide sequence ID" value="NZ_BAAALO010000006.1"/>
</dbReference>
<comment type="caution">
    <text evidence="2">The sequence shown here is derived from an EMBL/GenBank/DDBJ whole genome shotgun (WGS) entry which is preliminary data.</text>
</comment>
<keyword evidence="1" id="KW-1133">Transmembrane helix</keyword>
<evidence type="ECO:0000313" key="3">
    <source>
        <dbReference type="Proteomes" id="UP000555564"/>
    </source>
</evidence>
<keyword evidence="3" id="KW-1185">Reference proteome</keyword>
<dbReference type="Proteomes" id="UP000555564">
    <property type="component" value="Unassembled WGS sequence"/>
</dbReference>
<keyword evidence="1" id="KW-0812">Transmembrane</keyword>
<protein>
    <recommendedName>
        <fullName evidence="4">DUF1761 domain-containing protein</fullName>
    </recommendedName>
</protein>
<evidence type="ECO:0000256" key="1">
    <source>
        <dbReference type="SAM" id="Phobius"/>
    </source>
</evidence>
<keyword evidence="1" id="KW-0472">Membrane</keyword>
<evidence type="ECO:0008006" key="4">
    <source>
        <dbReference type="Google" id="ProtNLM"/>
    </source>
</evidence>
<dbReference type="EMBL" id="JACHIU010000001">
    <property type="protein sequence ID" value="MBB6470715.1"/>
    <property type="molecule type" value="Genomic_DNA"/>
</dbReference>
<dbReference type="AlphaFoldDB" id="A0A7X0I8T0"/>
<gene>
    <name evidence="2" type="ORF">BJ992_000146</name>
</gene>
<organism evidence="2 3">
    <name type="scientific">Sphaerisporangium rubeum</name>
    <dbReference type="NCBI Taxonomy" id="321317"/>
    <lineage>
        <taxon>Bacteria</taxon>
        <taxon>Bacillati</taxon>
        <taxon>Actinomycetota</taxon>
        <taxon>Actinomycetes</taxon>
        <taxon>Streptosporangiales</taxon>
        <taxon>Streptosporangiaceae</taxon>
        <taxon>Sphaerisporangium</taxon>
    </lineage>
</organism>
<feature type="transmembrane region" description="Helical" evidence="1">
    <location>
        <begin position="93"/>
        <end position="114"/>
    </location>
</feature>
<feature type="transmembrane region" description="Helical" evidence="1">
    <location>
        <begin position="62"/>
        <end position="81"/>
    </location>
</feature>
<proteinExistence type="predicted"/>
<sequence>MTAGLLAGAAGTTALTMVTYLDQATRGRPASDMPERTAERLAEAAGVPLGEQDAARGRAQGLGGLLGILTGLGVGAAYGALRTVAPRPSPMVAAAGLGVAVVVASSAPMTALGLTDPRTWGVRGWLSDLAPHFAYGLVTAYAFEAVGG</sequence>
<accession>A0A7X0I8T0</accession>
<name>A0A7X0I8T0_9ACTN</name>
<evidence type="ECO:0000313" key="2">
    <source>
        <dbReference type="EMBL" id="MBB6470715.1"/>
    </source>
</evidence>